<accession>A0A557XH70</accession>
<dbReference type="GO" id="GO:0008168">
    <property type="term" value="F:methyltransferase activity"/>
    <property type="evidence" value="ECO:0007669"/>
    <property type="project" value="UniProtKB-KW"/>
</dbReference>
<dbReference type="GO" id="GO:0032259">
    <property type="term" value="P:methylation"/>
    <property type="evidence" value="ECO:0007669"/>
    <property type="project" value="UniProtKB-KW"/>
</dbReference>
<dbReference type="EMBL" id="VMQU01000107">
    <property type="protein sequence ID" value="TVS85015.1"/>
    <property type="molecule type" value="Genomic_DNA"/>
</dbReference>
<comment type="caution">
    <text evidence="3">The sequence shown here is derived from an EMBL/GenBank/DDBJ whole genome shotgun (WGS) entry which is preliminary data.</text>
</comment>
<evidence type="ECO:0000313" key="3">
    <source>
        <dbReference type="EMBL" id="TVS85015.1"/>
    </source>
</evidence>
<evidence type="ECO:0000256" key="1">
    <source>
        <dbReference type="SAM" id="MobiDB-lite"/>
    </source>
</evidence>
<feature type="region of interest" description="Disordered" evidence="1">
    <location>
        <begin position="105"/>
        <end position="125"/>
    </location>
</feature>
<keyword evidence="4" id="KW-1185">Reference proteome</keyword>
<organism evidence="3 4">
    <name type="scientific">Mycobacterium helveticum</name>
    <dbReference type="NCBI Taxonomy" id="2592811"/>
    <lineage>
        <taxon>Bacteria</taxon>
        <taxon>Bacillati</taxon>
        <taxon>Actinomycetota</taxon>
        <taxon>Actinomycetes</taxon>
        <taxon>Mycobacteriales</taxon>
        <taxon>Mycobacteriaceae</taxon>
        <taxon>Mycobacterium</taxon>
    </lineage>
</organism>
<gene>
    <name evidence="3" type="ORF">FPZ47_20645</name>
</gene>
<feature type="domain" description="Methyltransferase" evidence="2">
    <location>
        <begin position="1"/>
        <end position="79"/>
    </location>
</feature>
<dbReference type="AlphaFoldDB" id="A0A557XH70"/>
<protein>
    <submittedName>
        <fullName evidence="3">Methyltransferase domain-containing protein</fullName>
    </submittedName>
</protein>
<dbReference type="InterPro" id="IPR025714">
    <property type="entry name" value="Methyltranfer_dom"/>
</dbReference>
<evidence type="ECO:0000313" key="4">
    <source>
        <dbReference type="Proteomes" id="UP000320513"/>
    </source>
</evidence>
<dbReference type="Pfam" id="PF13847">
    <property type="entry name" value="Methyltransf_31"/>
    <property type="match status" value="1"/>
</dbReference>
<keyword evidence="3" id="KW-0808">Transferase</keyword>
<proteinExistence type="predicted"/>
<reference evidence="3 4" key="1">
    <citation type="submission" date="2019-07" db="EMBL/GenBank/DDBJ databases">
        <title>New Mycobacterium species.</title>
        <authorList>
            <person name="Tortoli E."/>
            <person name="Ghielmetti G."/>
            <person name="Friedel U."/>
            <person name="Trovato A."/>
        </authorList>
    </citation>
    <scope>NUCLEOTIDE SEQUENCE [LARGE SCALE GENOMIC DNA]</scope>
    <source>
        <strain evidence="3 4">16-83</strain>
    </source>
</reference>
<name>A0A557XH70_9MYCO</name>
<evidence type="ECO:0000259" key="2">
    <source>
        <dbReference type="Pfam" id="PF13847"/>
    </source>
</evidence>
<dbReference type="InterPro" id="IPR029063">
    <property type="entry name" value="SAM-dependent_MTases_sf"/>
</dbReference>
<dbReference type="RefSeq" id="WP_144954478.1">
    <property type="nucleotide sequence ID" value="NZ_VMQV01000096.1"/>
</dbReference>
<keyword evidence="3" id="KW-0489">Methyltransferase</keyword>
<sequence>MPLPDASVDVVISNCVINLSVGNHDVFAEMFRVLVPGVRIGIDDVFVEDQLSAAERAERRSYLGCVAGALSKQAYLDGLATAGFIAANRLALPALIAACAAGKTLSAKPAPDPRSSKPATPSPRHGALTIAVPACGYLVRLVTEPSDQAVGAVSTRWCDV</sequence>
<dbReference type="OrthoDB" id="9808140at2"/>
<dbReference type="SUPFAM" id="SSF53335">
    <property type="entry name" value="S-adenosyl-L-methionine-dependent methyltransferases"/>
    <property type="match status" value="1"/>
</dbReference>
<dbReference type="Gene3D" id="3.40.50.150">
    <property type="entry name" value="Vaccinia Virus protein VP39"/>
    <property type="match status" value="1"/>
</dbReference>
<dbReference type="Proteomes" id="UP000320513">
    <property type="component" value="Unassembled WGS sequence"/>
</dbReference>